<organism evidence="1 2">
    <name type="scientific">Pseudobythopirellula maris</name>
    <dbReference type="NCBI Taxonomy" id="2527991"/>
    <lineage>
        <taxon>Bacteria</taxon>
        <taxon>Pseudomonadati</taxon>
        <taxon>Planctomycetota</taxon>
        <taxon>Planctomycetia</taxon>
        <taxon>Pirellulales</taxon>
        <taxon>Lacipirellulaceae</taxon>
        <taxon>Pseudobythopirellula</taxon>
    </lineage>
</organism>
<dbReference type="RefSeq" id="WP_146402668.1">
    <property type="nucleotide sequence ID" value="NZ_SJPQ01000004.1"/>
</dbReference>
<dbReference type="InterPro" id="IPR036390">
    <property type="entry name" value="WH_DNA-bd_sf"/>
</dbReference>
<gene>
    <name evidence="1" type="ORF">Mal64_35140</name>
</gene>
<proteinExistence type="predicted"/>
<reference evidence="1 2" key="1">
    <citation type="submission" date="2019-02" db="EMBL/GenBank/DDBJ databases">
        <title>Deep-cultivation of Planctomycetes and their phenomic and genomic characterization uncovers novel biology.</title>
        <authorList>
            <person name="Wiegand S."/>
            <person name="Jogler M."/>
            <person name="Boedeker C."/>
            <person name="Pinto D."/>
            <person name="Vollmers J."/>
            <person name="Rivas-Marin E."/>
            <person name="Kohn T."/>
            <person name="Peeters S.H."/>
            <person name="Heuer A."/>
            <person name="Rast P."/>
            <person name="Oberbeckmann S."/>
            <person name="Bunk B."/>
            <person name="Jeske O."/>
            <person name="Meyerdierks A."/>
            <person name="Storesund J.E."/>
            <person name="Kallscheuer N."/>
            <person name="Luecker S."/>
            <person name="Lage O.M."/>
            <person name="Pohl T."/>
            <person name="Merkel B.J."/>
            <person name="Hornburger P."/>
            <person name="Mueller R.-W."/>
            <person name="Bruemmer F."/>
            <person name="Labrenz M."/>
            <person name="Spormann A.M."/>
            <person name="Op Den Camp H."/>
            <person name="Overmann J."/>
            <person name="Amann R."/>
            <person name="Jetten M.S.M."/>
            <person name="Mascher T."/>
            <person name="Medema M.H."/>
            <person name="Devos D.P."/>
            <person name="Kaster A.-K."/>
            <person name="Ovreas L."/>
            <person name="Rohde M."/>
            <person name="Galperin M.Y."/>
            <person name="Jogler C."/>
        </authorList>
    </citation>
    <scope>NUCLEOTIDE SEQUENCE [LARGE SCALE GENOMIC DNA]</scope>
    <source>
        <strain evidence="1 2">Mal64</strain>
    </source>
</reference>
<dbReference type="AlphaFoldDB" id="A0A5C5ZHU1"/>
<dbReference type="EMBL" id="SJPQ01000004">
    <property type="protein sequence ID" value="TWT86685.1"/>
    <property type="molecule type" value="Genomic_DNA"/>
</dbReference>
<protein>
    <submittedName>
        <fullName evidence="1">Uncharacterized protein</fullName>
    </submittedName>
</protein>
<evidence type="ECO:0000313" key="2">
    <source>
        <dbReference type="Proteomes" id="UP000315440"/>
    </source>
</evidence>
<name>A0A5C5ZHU1_9BACT</name>
<evidence type="ECO:0000313" key="1">
    <source>
        <dbReference type="EMBL" id="TWT86685.1"/>
    </source>
</evidence>
<dbReference type="Proteomes" id="UP000315440">
    <property type="component" value="Unassembled WGS sequence"/>
</dbReference>
<accession>A0A5C5ZHU1</accession>
<keyword evidence="2" id="KW-1185">Reference proteome</keyword>
<sequence length="66" mass="7635">MFCVSDDDPDEPLRRAALDLVRDRQRMLVCDLGRMLGTSRFDLDRVLDRLESCELVGQRGGLVWPR</sequence>
<comment type="caution">
    <text evidence="1">The sequence shown here is derived from an EMBL/GenBank/DDBJ whole genome shotgun (WGS) entry which is preliminary data.</text>
</comment>
<dbReference type="SUPFAM" id="SSF46785">
    <property type="entry name" value="Winged helix' DNA-binding domain"/>
    <property type="match status" value="1"/>
</dbReference>